<dbReference type="InterPro" id="IPR026870">
    <property type="entry name" value="Zinc_ribbon_dom"/>
</dbReference>
<evidence type="ECO:0000313" key="4">
    <source>
        <dbReference type="Proteomes" id="UP000823921"/>
    </source>
</evidence>
<reference evidence="3" key="1">
    <citation type="journal article" date="2021" name="PeerJ">
        <title>Extensive microbial diversity within the chicken gut microbiome revealed by metagenomics and culture.</title>
        <authorList>
            <person name="Gilroy R."/>
            <person name="Ravi A."/>
            <person name="Getino M."/>
            <person name="Pursley I."/>
            <person name="Horton D.L."/>
            <person name="Alikhan N.F."/>
            <person name="Baker D."/>
            <person name="Gharbi K."/>
            <person name="Hall N."/>
            <person name="Watson M."/>
            <person name="Adriaenssens E.M."/>
            <person name="Foster-Nyarko E."/>
            <person name="Jarju S."/>
            <person name="Secka A."/>
            <person name="Antonio M."/>
            <person name="Oren A."/>
            <person name="Chaudhuri R.R."/>
            <person name="La Ragione R."/>
            <person name="Hildebrand F."/>
            <person name="Pallen M.J."/>
        </authorList>
    </citation>
    <scope>NUCLEOTIDE SEQUENCE</scope>
    <source>
        <strain evidence="3">CHK192-8294</strain>
    </source>
</reference>
<dbReference type="Proteomes" id="UP000823921">
    <property type="component" value="Unassembled WGS sequence"/>
</dbReference>
<dbReference type="EMBL" id="DWXO01000069">
    <property type="protein sequence ID" value="HJB80703.1"/>
    <property type="molecule type" value="Genomic_DNA"/>
</dbReference>
<proteinExistence type="predicted"/>
<evidence type="ECO:0000313" key="3">
    <source>
        <dbReference type="EMBL" id="HJB80703.1"/>
    </source>
</evidence>
<keyword evidence="1" id="KW-1133">Transmembrane helix</keyword>
<keyword evidence="1" id="KW-0812">Transmembrane</keyword>
<dbReference type="Pfam" id="PF13240">
    <property type="entry name" value="Zn_Ribbon_1"/>
    <property type="match status" value="1"/>
</dbReference>
<gene>
    <name evidence="3" type="ORF">H9712_06940</name>
</gene>
<organism evidence="3 4">
    <name type="scientific">Candidatus Flavonifractor intestinigallinarum</name>
    <dbReference type="NCBI Taxonomy" id="2838586"/>
    <lineage>
        <taxon>Bacteria</taxon>
        <taxon>Bacillati</taxon>
        <taxon>Bacillota</taxon>
        <taxon>Clostridia</taxon>
        <taxon>Eubacteriales</taxon>
        <taxon>Oscillospiraceae</taxon>
        <taxon>Flavonifractor</taxon>
    </lineage>
</organism>
<comment type="caution">
    <text evidence="3">The sequence shown here is derived from an EMBL/GenBank/DDBJ whole genome shotgun (WGS) entry which is preliminary data.</text>
</comment>
<reference evidence="3" key="2">
    <citation type="submission" date="2021-04" db="EMBL/GenBank/DDBJ databases">
        <authorList>
            <person name="Gilroy R."/>
        </authorList>
    </citation>
    <scope>NUCLEOTIDE SEQUENCE</scope>
    <source>
        <strain evidence="3">CHK192-8294</strain>
    </source>
</reference>
<sequence>MEHKCPHCGAVLPEESSFCPHCAQSLRTREAAPVPAHLWRKGLKWVLALAIVAAAVLVGWALLHEPPTGLPAGETTPVVFQEDEDGMVTVTPEYLEEFFPTLTCIDFGTTIKTSDNIDDYLVDSFQMATLVSSRGAESAVGERGMYSAGSDSNNRVALLIFDDNTHLMGYFIGSPTSLGDGKWQMDVVNCDYDFTPLYEEELAAFEGSWEDDFSTYIPPEEIPSSGAVWFLKGYNTGRGPVLREDDAQIYALWHTLHSPELERQCREIERLEESLPREDRWMCYLLLDQDYNLLGYTILDYQGNGG</sequence>
<evidence type="ECO:0000256" key="1">
    <source>
        <dbReference type="SAM" id="Phobius"/>
    </source>
</evidence>
<name>A0A9D2SAL7_9FIRM</name>
<dbReference type="AlphaFoldDB" id="A0A9D2SAL7"/>
<evidence type="ECO:0000259" key="2">
    <source>
        <dbReference type="Pfam" id="PF13240"/>
    </source>
</evidence>
<feature type="transmembrane region" description="Helical" evidence="1">
    <location>
        <begin position="45"/>
        <end position="63"/>
    </location>
</feature>
<protein>
    <submittedName>
        <fullName evidence="3">Zinc ribbon domain-containing protein</fullName>
    </submittedName>
</protein>
<keyword evidence="1" id="KW-0472">Membrane</keyword>
<feature type="domain" description="Zinc-ribbon" evidence="2">
    <location>
        <begin position="4"/>
        <end position="24"/>
    </location>
</feature>
<accession>A0A9D2SAL7</accession>